<feature type="signal peptide" evidence="1">
    <location>
        <begin position="1"/>
        <end position="30"/>
    </location>
</feature>
<reference evidence="2 3" key="1">
    <citation type="submission" date="2024-01" db="EMBL/GenBank/DDBJ databases">
        <title>Genome insights into Plantactinospora sonchi sp. nov.</title>
        <authorList>
            <person name="Wang L."/>
        </authorList>
    </citation>
    <scope>NUCLEOTIDE SEQUENCE [LARGE SCALE GENOMIC DNA]</scope>
    <source>
        <strain evidence="2 3">NEAU-QY2</strain>
    </source>
</reference>
<protein>
    <recommendedName>
        <fullName evidence="4">Lipoprotein</fullName>
    </recommendedName>
</protein>
<evidence type="ECO:0000256" key="1">
    <source>
        <dbReference type="SAM" id="SignalP"/>
    </source>
</evidence>
<name>A0ABU7RZQ0_9ACTN</name>
<evidence type="ECO:0000313" key="3">
    <source>
        <dbReference type="Proteomes" id="UP001332243"/>
    </source>
</evidence>
<keyword evidence="1" id="KW-0732">Signal</keyword>
<gene>
    <name evidence="2" type="ORF">V1633_26160</name>
</gene>
<keyword evidence="3" id="KW-1185">Reference proteome</keyword>
<organism evidence="2 3">
    <name type="scientific">Plantactinospora sonchi</name>
    <dbReference type="NCBI Taxonomy" id="1544735"/>
    <lineage>
        <taxon>Bacteria</taxon>
        <taxon>Bacillati</taxon>
        <taxon>Actinomycetota</taxon>
        <taxon>Actinomycetes</taxon>
        <taxon>Micromonosporales</taxon>
        <taxon>Micromonosporaceae</taxon>
        <taxon>Plantactinospora</taxon>
    </lineage>
</organism>
<proteinExistence type="predicted"/>
<sequence>MTNPPQYRHITPVRRVAGLFAGLVLGAALLAGCSSDGASTDCGLDACTVTFKQGVDAQASFLGVEAKLIGVDGDKVTIEVAGEQLTLTVGQQATEVGGMYATVQSADADEVVVRIGRNAG</sequence>
<evidence type="ECO:0000313" key="2">
    <source>
        <dbReference type="EMBL" id="MEE6261976.1"/>
    </source>
</evidence>
<dbReference type="Proteomes" id="UP001332243">
    <property type="component" value="Unassembled WGS sequence"/>
</dbReference>
<dbReference type="EMBL" id="JAZGQK010000024">
    <property type="protein sequence ID" value="MEE6261976.1"/>
    <property type="molecule type" value="Genomic_DNA"/>
</dbReference>
<accession>A0ABU7RZQ0</accession>
<feature type="chain" id="PRO_5045137302" description="Lipoprotein" evidence="1">
    <location>
        <begin position="31"/>
        <end position="120"/>
    </location>
</feature>
<dbReference type="RefSeq" id="WP_331217054.1">
    <property type="nucleotide sequence ID" value="NZ_JAZGQK010000024.1"/>
</dbReference>
<comment type="caution">
    <text evidence="2">The sequence shown here is derived from an EMBL/GenBank/DDBJ whole genome shotgun (WGS) entry which is preliminary data.</text>
</comment>
<evidence type="ECO:0008006" key="4">
    <source>
        <dbReference type="Google" id="ProtNLM"/>
    </source>
</evidence>